<keyword evidence="2 4" id="KW-0694">RNA-binding</keyword>
<dbReference type="Proteomes" id="UP000637423">
    <property type="component" value="Unassembled WGS sequence"/>
</dbReference>
<evidence type="ECO:0000313" key="8">
    <source>
        <dbReference type="Proteomes" id="UP000637423"/>
    </source>
</evidence>
<evidence type="ECO:0000256" key="3">
    <source>
        <dbReference type="ARBA" id="ARBA00023125"/>
    </source>
</evidence>
<dbReference type="PROSITE" id="PS50889">
    <property type="entry name" value="S4"/>
    <property type="match status" value="1"/>
</dbReference>
<dbReference type="GO" id="GO:0043023">
    <property type="term" value="F:ribosomal large subunit binding"/>
    <property type="evidence" value="ECO:0007669"/>
    <property type="project" value="InterPro"/>
</dbReference>
<dbReference type="InterPro" id="IPR036986">
    <property type="entry name" value="S4_RNA-bd_sf"/>
</dbReference>
<dbReference type="EMBL" id="BMED01000003">
    <property type="protein sequence ID" value="GGC81370.1"/>
    <property type="molecule type" value="Genomic_DNA"/>
</dbReference>
<dbReference type="PIRSF" id="PIRSF016821">
    <property type="entry name" value="HSP15"/>
    <property type="match status" value="1"/>
</dbReference>
<evidence type="ECO:0000259" key="6">
    <source>
        <dbReference type="SMART" id="SM00363"/>
    </source>
</evidence>
<keyword evidence="8" id="KW-1185">Reference proteome</keyword>
<comment type="caution">
    <text evidence="7">The sequence shown here is derived from an EMBL/GenBank/DDBJ whole genome shotgun (WGS) entry which is preliminary data.</text>
</comment>
<accession>A0A916XLH9</accession>
<evidence type="ECO:0000256" key="2">
    <source>
        <dbReference type="ARBA" id="ARBA00022884"/>
    </source>
</evidence>
<dbReference type="GO" id="GO:0003677">
    <property type="term" value="F:DNA binding"/>
    <property type="evidence" value="ECO:0007669"/>
    <property type="project" value="UniProtKB-KW"/>
</dbReference>
<protein>
    <submittedName>
        <fullName evidence="7">Heat-shock protein 15</fullName>
    </submittedName>
</protein>
<name>A0A916XLH9_9BURK</name>
<organism evidence="7 8">
    <name type="scientific">Undibacterium terreum</name>
    <dbReference type="NCBI Taxonomy" id="1224302"/>
    <lineage>
        <taxon>Bacteria</taxon>
        <taxon>Pseudomonadati</taxon>
        <taxon>Pseudomonadota</taxon>
        <taxon>Betaproteobacteria</taxon>
        <taxon>Burkholderiales</taxon>
        <taxon>Oxalobacteraceae</taxon>
        <taxon>Undibacterium</taxon>
    </lineage>
</organism>
<dbReference type="InterPro" id="IPR025708">
    <property type="entry name" value="HSP15"/>
</dbReference>
<dbReference type="InterPro" id="IPR002942">
    <property type="entry name" value="S4_RNA-bd"/>
</dbReference>
<feature type="region of interest" description="Disordered" evidence="5">
    <location>
        <begin position="80"/>
        <end position="125"/>
    </location>
</feature>
<sequence>MSDSIRLDKWLWAARFFKTRTLATTAVELGRILQNGQRVKPAHGVKLDDMLQIEHAEQVWEVKVLRVLEVRGSATVAQTMYQETEESAEKRAKAAQDKKYYREPGASVAGRPTKRDRRQLDFTRN</sequence>
<evidence type="ECO:0000313" key="7">
    <source>
        <dbReference type="EMBL" id="GGC81370.1"/>
    </source>
</evidence>
<dbReference type="AlphaFoldDB" id="A0A916XLH9"/>
<dbReference type="Pfam" id="PF01479">
    <property type="entry name" value="S4"/>
    <property type="match status" value="1"/>
</dbReference>
<dbReference type="SMART" id="SM00363">
    <property type="entry name" value="S4"/>
    <property type="match status" value="1"/>
</dbReference>
<dbReference type="SUPFAM" id="SSF55174">
    <property type="entry name" value="Alpha-L RNA-binding motif"/>
    <property type="match status" value="1"/>
</dbReference>
<feature type="compositionally biased region" description="Basic and acidic residues" evidence="5">
    <location>
        <begin position="87"/>
        <end position="102"/>
    </location>
</feature>
<keyword evidence="3" id="KW-0238">DNA-binding</keyword>
<dbReference type="CDD" id="cd00165">
    <property type="entry name" value="S4"/>
    <property type="match status" value="1"/>
</dbReference>
<feature type="domain" description="RNA-binding S4" evidence="6">
    <location>
        <begin position="5"/>
        <end position="66"/>
    </location>
</feature>
<gene>
    <name evidence="7" type="primary">hslR</name>
    <name evidence="7" type="ORF">GCM10011396_30740</name>
</gene>
<dbReference type="RefSeq" id="WP_188566987.1">
    <property type="nucleotide sequence ID" value="NZ_BMED01000003.1"/>
</dbReference>
<evidence type="ECO:0000256" key="1">
    <source>
        <dbReference type="ARBA" id="ARBA00008396"/>
    </source>
</evidence>
<reference evidence="7" key="1">
    <citation type="journal article" date="2014" name="Int. J. Syst. Evol. Microbiol.">
        <title>Complete genome sequence of Corynebacterium casei LMG S-19264T (=DSM 44701T), isolated from a smear-ripened cheese.</title>
        <authorList>
            <consortium name="US DOE Joint Genome Institute (JGI-PGF)"/>
            <person name="Walter F."/>
            <person name="Albersmeier A."/>
            <person name="Kalinowski J."/>
            <person name="Ruckert C."/>
        </authorList>
    </citation>
    <scope>NUCLEOTIDE SEQUENCE</scope>
    <source>
        <strain evidence="7">CGMCC 1.10998</strain>
    </source>
</reference>
<dbReference type="Gene3D" id="3.10.290.10">
    <property type="entry name" value="RNA-binding S4 domain"/>
    <property type="match status" value="1"/>
</dbReference>
<reference evidence="7" key="2">
    <citation type="submission" date="2020-09" db="EMBL/GenBank/DDBJ databases">
        <authorList>
            <person name="Sun Q."/>
            <person name="Zhou Y."/>
        </authorList>
    </citation>
    <scope>NUCLEOTIDE SEQUENCE</scope>
    <source>
        <strain evidence="7">CGMCC 1.10998</strain>
    </source>
</reference>
<evidence type="ECO:0000256" key="4">
    <source>
        <dbReference type="PROSITE-ProRule" id="PRU00182"/>
    </source>
</evidence>
<comment type="similarity">
    <text evidence="1">Belongs to the HSP15 family.</text>
</comment>
<dbReference type="GO" id="GO:0003727">
    <property type="term" value="F:single-stranded RNA binding"/>
    <property type="evidence" value="ECO:0007669"/>
    <property type="project" value="InterPro"/>
</dbReference>
<proteinExistence type="inferred from homology"/>
<evidence type="ECO:0000256" key="5">
    <source>
        <dbReference type="SAM" id="MobiDB-lite"/>
    </source>
</evidence>
<dbReference type="GO" id="GO:0034605">
    <property type="term" value="P:cellular response to heat"/>
    <property type="evidence" value="ECO:0007669"/>
    <property type="project" value="InterPro"/>
</dbReference>